<dbReference type="NCBIfam" id="TIGR03083">
    <property type="entry name" value="maleylpyruvate isomerase family mycothiol-dependent enzyme"/>
    <property type="match status" value="1"/>
</dbReference>
<accession>A0A1I1AHM7</accession>
<feature type="domain" description="Mycothiol-dependent maleylpyruvate isomerase metal-binding" evidence="2">
    <location>
        <begin position="5"/>
        <end position="120"/>
    </location>
</feature>
<dbReference type="Pfam" id="PF11716">
    <property type="entry name" value="MDMPI_N"/>
    <property type="match status" value="1"/>
</dbReference>
<name>A0A1I1AHM7_9PSEU</name>
<gene>
    <name evidence="3" type="ORF">SAMN05216266_109164</name>
</gene>
<feature type="compositionally biased region" description="Basic and acidic residues" evidence="1">
    <location>
        <begin position="1"/>
        <end position="17"/>
    </location>
</feature>
<reference evidence="4" key="1">
    <citation type="submission" date="2016-10" db="EMBL/GenBank/DDBJ databases">
        <authorList>
            <person name="Varghese N."/>
            <person name="Submissions S."/>
        </authorList>
    </citation>
    <scope>NUCLEOTIDE SEQUENCE [LARGE SCALE GENOMIC DNA]</scope>
    <source>
        <strain evidence="4">CGMCC 4.3568</strain>
    </source>
</reference>
<evidence type="ECO:0000313" key="4">
    <source>
        <dbReference type="Proteomes" id="UP000243799"/>
    </source>
</evidence>
<dbReference type="AlphaFoldDB" id="A0A1I1AHM7"/>
<proteinExistence type="predicted"/>
<evidence type="ECO:0000256" key="1">
    <source>
        <dbReference type="SAM" id="MobiDB-lite"/>
    </source>
</evidence>
<dbReference type="InterPro" id="IPR017517">
    <property type="entry name" value="Maleyloyr_isom"/>
</dbReference>
<sequence>MLGTEGERLADLAHRTPESTPVPTCPGWTARELTRHVGSVYRATLAWLAQGARPRRWQREPGRGQSVEEYLREGLAALRAELERHDPAERAATWWPADPTYGFWRRRMAHETTVHRIDLQWAAATPFAETSDDIPEDVAIDGVDEALSLWFGQRLPMLGMTGTRVGSVAVRTGGHSWIARAGPTETVAWRCAEGETENADVVVSGRPGQVYLWLWGRAGPWSLDSVDGDYDAAGQLWALLRLATR</sequence>
<evidence type="ECO:0000259" key="2">
    <source>
        <dbReference type="Pfam" id="PF11716"/>
    </source>
</evidence>
<organism evidence="3 4">
    <name type="scientific">Amycolatopsis marina</name>
    <dbReference type="NCBI Taxonomy" id="490629"/>
    <lineage>
        <taxon>Bacteria</taxon>
        <taxon>Bacillati</taxon>
        <taxon>Actinomycetota</taxon>
        <taxon>Actinomycetes</taxon>
        <taxon>Pseudonocardiales</taxon>
        <taxon>Pseudonocardiaceae</taxon>
        <taxon>Amycolatopsis</taxon>
    </lineage>
</organism>
<dbReference type="EMBL" id="FOKG01000009">
    <property type="protein sequence ID" value="SFB37457.1"/>
    <property type="molecule type" value="Genomic_DNA"/>
</dbReference>
<evidence type="ECO:0000313" key="3">
    <source>
        <dbReference type="EMBL" id="SFB37457.1"/>
    </source>
</evidence>
<dbReference type="InterPro" id="IPR024344">
    <property type="entry name" value="MDMPI_metal-binding"/>
</dbReference>
<dbReference type="InterPro" id="IPR034660">
    <property type="entry name" value="DinB/YfiT-like"/>
</dbReference>
<protein>
    <submittedName>
        <fullName evidence="3">TIGR03083 family protein</fullName>
    </submittedName>
</protein>
<dbReference type="STRING" id="490629.SAMN05216266_109164"/>
<dbReference type="GO" id="GO:0046872">
    <property type="term" value="F:metal ion binding"/>
    <property type="evidence" value="ECO:0007669"/>
    <property type="project" value="InterPro"/>
</dbReference>
<feature type="region of interest" description="Disordered" evidence="1">
    <location>
        <begin position="1"/>
        <end position="24"/>
    </location>
</feature>
<dbReference type="PANTHER" id="PTHR40758">
    <property type="entry name" value="CONSERVED PROTEIN"/>
    <property type="match status" value="1"/>
</dbReference>
<dbReference type="PANTHER" id="PTHR40758:SF1">
    <property type="entry name" value="CONSERVED PROTEIN"/>
    <property type="match status" value="1"/>
</dbReference>
<dbReference type="GO" id="GO:0005886">
    <property type="term" value="C:plasma membrane"/>
    <property type="evidence" value="ECO:0007669"/>
    <property type="project" value="TreeGrafter"/>
</dbReference>
<dbReference type="SUPFAM" id="SSF109854">
    <property type="entry name" value="DinB/YfiT-like putative metalloenzymes"/>
    <property type="match status" value="1"/>
</dbReference>
<dbReference type="Proteomes" id="UP000243799">
    <property type="component" value="Unassembled WGS sequence"/>
</dbReference>
<keyword evidence="4" id="KW-1185">Reference proteome</keyword>